<reference evidence="1" key="5">
    <citation type="journal article" date="2021" name="G3 (Bethesda)">
        <title>Aegilops tauschii genome assembly Aet v5.0 features greater sequence contiguity and improved annotation.</title>
        <authorList>
            <person name="Wang L."/>
            <person name="Zhu T."/>
            <person name="Rodriguez J.C."/>
            <person name="Deal K.R."/>
            <person name="Dubcovsky J."/>
            <person name="McGuire P.E."/>
            <person name="Lux T."/>
            <person name="Spannagl M."/>
            <person name="Mayer K.F.X."/>
            <person name="Baldrich P."/>
            <person name="Meyers B.C."/>
            <person name="Huo N."/>
            <person name="Gu Y.Q."/>
            <person name="Zhou H."/>
            <person name="Devos K.M."/>
            <person name="Bennetzen J.L."/>
            <person name="Unver T."/>
            <person name="Budak H."/>
            <person name="Gulick P.J."/>
            <person name="Galiba G."/>
            <person name="Kalapos B."/>
            <person name="Nelson D.R."/>
            <person name="Li P."/>
            <person name="You F.M."/>
            <person name="Luo M.C."/>
            <person name="Dvorak J."/>
        </authorList>
    </citation>
    <scope>NUCLEOTIDE SEQUENCE [LARGE SCALE GENOMIC DNA]</scope>
    <source>
        <strain evidence="1">cv. AL8/78</strain>
    </source>
</reference>
<organism evidence="1 2">
    <name type="scientific">Aegilops tauschii subsp. strangulata</name>
    <name type="common">Goatgrass</name>
    <dbReference type="NCBI Taxonomy" id="200361"/>
    <lineage>
        <taxon>Eukaryota</taxon>
        <taxon>Viridiplantae</taxon>
        <taxon>Streptophyta</taxon>
        <taxon>Embryophyta</taxon>
        <taxon>Tracheophyta</taxon>
        <taxon>Spermatophyta</taxon>
        <taxon>Magnoliopsida</taxon>
        <taxon>Liliopsida</taxon>
        <taxon>Poales</taxon>
        <taxon>Poaceae</taxon>
        <taxon>BOP clade</taxon>
        <taxon>Pooideae</taxon>
        <taxon>Triticodae</taxon>
        <taxon>Triticeae</taxon>
        <taxon>Triticinae</taxon>
        <taxon>Aegilops</taxon>
    </lineage>
</organism>
<dbReference type="Proteomes" id="UP000015105">
    <property type="component" value="Chromosome 7D"/>
</dbReference>
<reference evidence="2" key="1">
    <citation type="journal article" date="2014" name="Science">
        <title>Ancient hybridizations among the ancestral genomes of bread wheat.</title>
        <authorList>
            <consortium name="International Wheat Genome Sequencing Consortium,"/>
            <person name="Marcussen T."/>
            <person name="Sandve S.R."/>
            <person name="Heier L."/>
            <person name="Spannagl M."/>
            <person name="Pfeifer M."/>
            <person name="Jakobsen K.S."/>
            <person name="Wulff B.B."/>
            <person name="Steuernagel B."/>
            <person name="Mayer K.F."/>
            <person name="Olsen O.A."/>
        </authorList>
    </citation>
    <scope>NUCLEOTIDE SEQUENCE [LARGE SCALE GENOMIC DNA]</scope>
    <source>
        <strain evidence="2">cv. AL8/78</strain>
    </source>
</reference>
<reference evidence="2" key="2">
    <citation type="journal article" date="2017" name="Nat. Plants">
        <title>The Aegilops tauschii genome reveals multiple impacts of transposons.</title>
        <authorList>
            <person name="Zhao G."/>
            <person name="Zou C."/>
            <person name="Li K."/>
            <person name="Wang K."/>
            <person name="Li T."/>
            <person name="Gao L."/>
            <person name="Zhang X."/>
            <person name="Wang H."/>
            <person name="Yang Z."/>
            <person name="Liu X."/>
            <person name="Jiang W."/>
            <person name="Mao L."/>
            <person name="Kong X."/>
            <person name="Jiao Y."/>
            <person name="Jia J."/>
        </authorList>
    </citation>
    <scope>NUCLEOTIDE SEQUENCE [LARGE SCALE GENOMIC DNA]</scope>
    <source>
        <strain evidence="2">cv. AL8/78</strain>
    </source>
</reference>
<sequence>MPDPITVSAAAGWGVSAVGWLASPIISRVLNKGFTHLDFNAADKLKILDVQVLQLQRVMEVVDESTYMLRLEPLLDNL</sequence>
<evidence type="ECO:0000313" key="2">
    <source>
        <dbReference type="Proteomes" id="UP000015105"/>
    </source>
</evidence>
<dbReference type="EnsemblPlants" id="AET7Gv21261400.4">
    <property type="protein sequence ID" value="AET7Gv21261400.4"/>
    <property type="gene ID" value="AET7Gv21261400"/>
</dbReference>
<accession>A0A453T676</accession>
<keyword evidence="2" id="KW-1185">Reference proteome</keyword>
<name>A0A453T676_AEGTS</name>
<dbReference type="AlphaFoldDB" id="A0A453T676"/>
<reference evidence="1" key="3">
    <citation type="journal article" date="2017" name="Nature">
        <title>Genome sequence of the progenitor of the wheat D genome Aegilops tauschii.</title>
        <authorList>
            <person name="Luo M.C."/>
            <person name="Gu Y.Q."/>
            <person name="Puiu D."/>
            <person name="Wang H."/>
            <person name="Twardziok S.O."/>
            <person name="Deal K.R."/>
            <person name="Huo N."/>
            <person name="Zhu T."/>
            <person name="Wang L."/>
            <person name="Wang Y."/>
            <person name="McGuire P.E."/>
            <person name="Liu S."/>
            <person name="Long H."/>
            <person name="Ramasamy R.K."/>
            <person name="Rodriguez J.C."/>
            <person name="Van S.L."/>
            <person name="Yuan L."/>
            <person name="Wang Z."/>
            <person name="Xia Z."/>
            <person name="Xiao L."/>
            <person name="Anderson O.D."/>
            <person name="Ouyang S."/>
            <person name="Liang Y."/>
            <person name="Zimin A.V."/>
            <person name="Pertea G."/>
            <person name="Qi P."/>
            <person name="Bennetzen J.L."/>
            <person name="Dai X."/>
            <person name="Dawson M.W."/>
            <person name="Muller H.G."/>
            <person name="Kugler K."/>
            <person name="Rivarola-Duarte L."/>
            <person name="Spannagl M."/>
            <person name="Mayer K.F.X."/>
            <person name="Lu F.H."/>
            <person name="Bevan M.W."/>
            <person name="Leroy P."/>
            <person name="Li P."/>
            <person name="You F.M."/>
            <person name="Sun Q."/>
            <person name="Liu Z."/>
            <person name="Lyons E."/>
            <person name="Wicker T."/>
            <person name="Salzberg S.L."/>
            <person name="Devos K.M."/>
            <person name="Dvorak J."/>
        </authorList>
    </citation>
    <scope>NUCLEOTIDE SEQUENCE [LARGE SCALE GENOMIC DNA]</scope>
    <source>
        <strain evidence="1">cv. AL8/78</strain>
    </source>
</reference>
<reference evidence="1" key="4">
    <citation type="submission" date="2019-03" db="UniProtKB">
        <authorList>
            <consortium name="EnsemblPlants"/>
        </authorList>
    </citation>
    <scope>IDENTIFICATION</scope>
</reference>
<protein>
    <recommendedName>
        <fullName evidence="3">Rx N-terminal domain-containing protein</fullName>
    </recommendedName>
</protein>
<evidence type="ECO:0008006" key="3">
    <source>
        <dbReference type="Google" id="ProtNLM"/>
    </source>
</evidence>
<proteinExistence type="predicted"/>
<dbReference type="Gramene" id="AET7Gv21261400.4">
    <property type="protein sequence ID" value="AET7Gv21261400.4"/>
    <property type="gene ID" value="AET7Gv21261400"/>
</dbReference>
<evidence type="ECO:0000313" key="1">
    <source>
        <dbReference type="EnsemblPlants" id="AET7Gv21261400.4"/>
    </source>
</evidence>